<organism evidence="2 3">
    <name type="scientific">Zosterops borbonicus</name>
    <dbReference type="NCBI Taxonomy" id="364589"/>
    <lineage>
        <taxon>Eukaryota</taxon>
        <taxon>Metazoa</taxon>
        <taxon>Chordata</taxon>
        <taxon>Craniata</taxon>
        <taxon>Vertebrata</taxon>
        <taxon>Euteleostomi</taxon>
        <taxon>Archelosauria</taxon>
        <taxon>Archosauria</taxon>
        <taxon>Dinosauria</taxon>
        <taxon>Saurischia</taxon>
        <taxon>Theropoda</taxon>
        <taxon>Coelurosauria</taxon>
        <taxon>Aves</taxon>
        <taxon>Neognathae</taxon>
        <taxon>Neoaves</taxon>
        <taxon>Telluraves</taxon>
        <taxon>Australaves</taxon>
        <taxon>Passeriformes</taxon>
        <taxon>Sylvioidea</taxon>
        <taxon>Zosteropidae</taxon>
        <taxon>Zosterops</taxon>
    </lineage>
</organism>
<reference evidence="2" key="1">
    <citation type="submission" date="2019-04" db="EMBL/GenBank/DDBJ databases">
        <title>Genome assembly of Zosterops borbonicus 15179.</title>
        <authorList>
            <person name="Leroy T."/>
            <person name="Anselmetti Y."/>
            <person name="Tilak M.-K."/>
            <person name="Nabholz B."/>
        </authorList>
    </citation>
    <scope>NUCLEOTIDE SEQUENCE</scope>
    <source>
        <strain evidence="2">HGM_15179</strain>
        <tissue evidence="2">Muscle</tissue>
    </source>
</reference>
<evidence type="ECO:0000313" key="2">
    <source>
        <dbReference type="EMBL" id="TRZ04875.1"/>
    </source>
</evidence>
<proteinExistence type="predicted"/>
<keyword evidence="3" id="KW-1185">Reference proteome</keyword>
<comment type="caution">
    <text evidence="2">The sequence shown here is derived from an EMBL/GenBank/DDBJ whole genome shotgun (WGS) entry which is preliminary data.</text>
</comment>
<sequence length="62" mass="6493">ESGAAPPGDPPGLSEQELDEVETLELEEDEEEEEEGDEEGPDGTFGLSPGQGPQRPRGGSAR</sequence>
<gene>
    <name evidence="2" type="ORF">HGM15179_022232</name>
</gene>
<dbReference type="EMBL" id="SWJQ01009282">
    <property type="protein sequence ID" value="TRZ04875.1"/>
    <property type="molecule type" value="Genomic_DNA"/>
</dbReference>
<protein>
    <submittedName>
        <fullName evidence="2">Uncharacterized protein</fullName>
    </submittedName>
</protein>
<feature type="compositionally biased region" description="Low complexity" evidence="1">
    <location>
        <begin position="50"/>
        <end position="62"/>
    </location>
</feature>
<dbReference type="AlphaFoldDB" id="A0A8K1D2Y1"/>
<dbReference type="Proteomes" id="UP000796761">
    <property type="component" value="Unassembled WGS sequence"/>
</dbReference>
<evidence type="ECO:0000256" key="1">
    <source>
        <dbReference type="SAM" id="MobiDB-lite"/>
    </source>
</evidence>
<feature type="compositionally biased region" description="Acidic residues" evidence="1">
    <location>
        <begin position="16"/>
        <end position="41"/>
    </location>
</feature>
<name>A0A8K1D2Y1_9PASS</name>
<accession>A0A8K1D2Y1</accession>
<feature type="non-terminal residue" evidence="2">
    <location>
        <position position="1"/>
    </location>
</feature>
<feature type="region of interest" description="Disordered" evidence="1">
    <location>
        <begin position="1"/>
        <end position="62"/>
    </location>
</feature>
<feature type="non-terminal residue" evidence="2">
    <location>
        <position position="62"/>
    </location>
</feature>
<evidence type="ECO:0000313" key="3">
    <source>
        <dbReference type="Proteomes" id="UP000796761"/>
    </source>
</evidence>